<feature type="compositionally biased region" description="Low complexity" evidence="1">
    <location>
        <begin position="216"/>
        <end position="231"/>
    </location>
</feature>
<name>A0AA41YZ87_9HYPH</name>
<comment type="caution">
    <text evidence="4">The sequence shown here is derived from an EMBL/GenBank/DDBJ whole genome shotgun (WGS) entry which is preliminary data.</text>
</comment>
<dbReference type="AlphaFoldDB" id="A0AA41YZ87"/>
<organism evidence="4 5">
    <name type="scientific">Lichenifustis flavocetrariae</name>
    <dbReference type="NCBI Taxonomy" id="2949735"/>
    <lineage>
        <taxon>Bacteria</taxon>
        <taxon>Pseudomonadati</taxon>
        <taxon>Pseudomonadota</taxon>
        <taxon>Alphaproteobacteria</taxon>
        <taxon>Hyphomicrobiales</taxon>
        <taxon>Lichenihabitantaceae</taxon>
        <taxon>Lichenifustis</taxon>
    </lineage>
</organism>
<dbReference type="InterPro" id="IPR018704">
    <property type="entry name" value="SecYEG/CpoB_TPR"/>
</dbReference>
<evidence type="ECO:0000259" key="3">
    <source>
        <dbReference type="Pfam" id="PF09976"/>
    </source>
</evidence>
<gene>
    <name evidence="4" type="ORF">M8523_06135</name>
</gene>
<keyword evidence="5" id="KW-1185">Reference proteome</keyword>
<dbReference type="EMBL" id="JAMOIM010000003">
    <property type="protein sequence ID" value="MCW6507598.1"/>
    <property type="molecule type" value="Genomic_DNA"/>
</dbReference>
<dbReference type="Pfam" id="PF09976">
    <property type="entry name" value="TPR_21"/>
    <property type="match status" value="1"/>
</dbReference>
<sequence>MADIFREVDEEVRQDRVQLWLARYWGWLLVVGLLIVAVAGGWRAYEYWTTQNEQISGGEYLDALKLARDGKGAETIAKLDELAKTGTPGYRVLARIRAAAQLGLTDAAGGAKAFDAVAADPSVDPALQDVARLRAAALLLDTLDMKALRQRLEPLADTNSALRNPARELLALAALKANDAASAARFLDAIITDRAATPSARQRAEAFQALARDAKPATQPTAAAPASVTPAPASPQVPSPSPPPAPATP</sequence>
<evidence type="ECO:0000256" key="1">
    <source>
        <dbReference type="SAM" id="MobiDB-lite"/>
    </source>
</evidence>
<evidence type="ECO:0000313" key="5">
    <source>
        <dbReference type="Proteomes" id="UP001165667"/>
    </source>
</evidence>
<feature type="compositionally biased region" description="Pro residues" evidence="1">
    <location>
        <begin position="232"/>
        <end position="249"/>
    </location>
</feature>
<dbReference type="RefSeq" id="WP_282583964.1">
    <property type="nucleotide sequence ID" value="NZ_JAMOIM010000003.1"/>
</dbReference>
<feature type="transmembrane region" description="Helical" evidence="2">
    <location>
        <begin position="24"/>
        <end position="45"/>
    </location>
</feature>
<evidence type="ECO:0000313" key="4">
    <source>
        <dbReference type="EMBL" id="MCW6507598.1"/>
    </source>
</evidence>
<keyword evidence="2" id="KW-0472">Membrane</keyword>
<protein>
    <submittedName>
        <fullName evidence="4">Tetratricopeptide repeat protein</fullName>
    </submittedName>
</protein>
<proteinExistence type="predicted"/>
<keyword evidence="2" id="KW-0812">Transmembrane</keyword>
<feature type="domain" description="Ancillary SecYEG translocon subunit/Cell division coordinator CpoB TPR" evidence="3">
    <location>
        <begin position="20"/>
        <end position="147"/>
    </location>
</feature>
<reference evidence="4" key="1">
    <citation type="submission" date="2022-05" db="EMBL/GenBank/DDBJ databases">
        <authorList>
            <person name="Pankratov T."/>
        </authorList>
    </citation>
    <scope>NUCLEOTIDE SEQUENCE</scope>
    <source>
        <strain evidence="4">BP6-180914</strain>
    </source>
</reference>
<accession>A0AA41YZ87</accession>
<evidence type="ECO:0000256" key="2">
    <source>
        <dbReference type="SAM" id="Phobius"/>
    </source>
</evidence>
<feature type="region of interest" description="Disordered" evidence="1">
    <location>
        <begin position="206"/>
        <end position="249"/>
    </location>
</feature>
<keyword evidence="2" id="KW-1133">Transmembrane helix</keyword>
<dbReference type="Proteomes" id="UP001165667">
    <property type="component" value="Unassembled WGS sequence"/>
</dbReference>